<gene>
    <name evidence="2" type="ORF">SAMN05660976_08046</name>
</gene>
<evidence type="ECO:0000313" key="3">
    <source>
        <dbReference type="Proteomes" id="UP000198953"/>
    </source>
</evidence>
<evidence type="ECO:0000256" key="1">
    <source>
        <dbReference type="SAM" id="MobiDB-lite"/>
    </source>
</evidence>
<name>A0A1H8IGB0_9ACTN</name>
<dbReference type="RefSeq" id="WP_143078929.1">
    <property type="nucleotide sequence ID" value="NZ_FOBF01000032.1"/>
</dbReference>
<dbReference type="STRING" id="46177.SAMN05660976_08046"/>
<reference evidence="2 3" key="1">
    <citation type="submission" date="2016-10" db="EMBL/GenBank/DDBJ databases">
        <authorList>
            <person name="de Groot N.N."/>
        </authorList>
    </citation>
    <scope>NUCLEOTIDE SEQUENCE [LARGE SCALE GENOMIC DNA]</scope>
    <source>
        <strain evidence="2 3">DSM 43357</strain>
    </source>
</reference>
<dbReference type="EMBL" id="FOBF01000032">
    <property type="protein sequence ID" value="SEN67401.1"/>
    <property type="molecule type" value="Genomic_DNA"/>
</dbReference>
<dbReference type="AlphaFoldDB" id="A0A1H8IGB0"/>
<protein>
    <submittedName>
        <fullName evidence="2">Uncharacterized protein</fullName>
    </submittedName>
</protein>
<dbReference type="Proteomes" id="UP000198953">
    <property type="component" value="Unassembled WGS sequence"/>
</dbReference>
<evidence type="ECO:0000313" key="2">
    <source>
        <dbReference type="EMBL" id="SEN67401.1"/>
    </source>
</evidence>
<dbReference type="OrthoDB" id="4337906at2"/>
<sequence length="106" mass="11977">MKTLPRLLDSRKKMVTEDDIDVALVSGSWKRLAFRAGPHGSTVGKNAYTMCVLTQFHRHLKRRDVHAEASPRRRASPRPRASRVQPPSSPDPPLRRLAANFLLRGI</sequence>
<feature type="region of interest" description="Disordered" evidence="1">
    <location>
        <begin position="62"/>
        <end position="96"/>
    </location>
</feature>
<feature type="compositionally biased region" description="Basic residues" evidence="1">
    <location>
        <begin position="72"/>
        <end position="81"/>
    </location>
</feature>
<keyword evidence="3" id="KW-1185">Reference proteome</keyword>
<organism evidence="2 3">
    <name type="scientific">Nonomuraea pusilla</name>
    <dbReference type="NCBI Taxonomy" id="46177"/>
    <lineage>
        <taxon>Bacteria</taxon>
        <taxon>Bacillati</taxon>
        <taxon>Actinomycetota</taxon>
        <taxon>Actinomycetes</taxon>
        <taxon>Streptosporangiales</taxon>
        <taxon>Streptosporangiaceae</taxon>
        <taxon>Nonomuraea</taxon>
    </lineage>
</organism>
<accession>A0A1H8IGB0</accession>
<proteinExistence type="predicted"/>